<comment type="similarity">
    <text evidence="8 9">Belongs to the TonB-dependent receptor family.</text>
</comment>
<dbReference type="InterPro" id="IPR036942">
    <property type="entry name" value="Beta-barrel_TonB_sf"/>
</dbReference>
<accession>A0AAP2E475</accession>
<evidence type="ECO:0000259" key="10">
    <source>
        <dbReference type="Pfam" id="PF00593"/>
    </source>
</evidence>
<comment type="subcellular location">
    <subcellularLocation>
        <location evidence="1 8">Cell outer membrane</location>
        <topology evidence="1 8">Multi-pass membrane protein</topology>
    </subcellularLocation>
</comment>
<keyword evidence="6 8" id="KW-0472">Membrane</keyword>
<dbReference type="SUPFAM" id="SSF49464">
    <property type="entry name" value="Carboxypeptidase regulatory domain-like"/>
    <property type="match status" value="1"/>
</dbReference>
<feature type="domain" description="TonB-dependent receptor-like beta-barrel" evidence="10">
    <location>
        <begin position="412"/>
        <end position="981"/>
    </location>
</feature>
<gene>
    <name evidence="12" type="ORF">KK062_26765</name>
</gene>
<organism evidence="12 13">
    <name type="scientific">Dawidia cretensis</name>
    <dbReference type="NCBI Taxonomy" id="2782350"/>
    <lineage>
        <taxon>Bacteria</taxon>
        <taxon>Pseudomonadati</taxon>
        <taxon>Bacteroidota</taxon>
        <taxon>Cytophagia</taxon>
        <taxon>Cytophagales</taxon>
        <taxon>Chryseotaleaceae</taxon>
        <taxon>Dawidia</taxon>
    </lineage>
</organism>
<evidence type="ECO:0000256" key="6">
    <source>
        <dbReference type="ARBA" id="ARBA00023136"/>
    </source>
</evidence>
<dbReference type="Pfam" id="PF13715">
    <property type="entry name" value="CarbopepD_reg_2"/>
    <property type="match status" value="1"/>
</dbReference>
<dbReference type="Proteomes" id="UP001319080">
    <property type="component" value="Unassembled WGS sequence"/>
</dbReference>
<protein>
    <submittedName>
        <fullName evidence="12">TonB-dependent receptor</fullName>
    </submittedName>
</protein>
<proteinExistence type="inferred from homology"/>
<evidence type="ECO:0000256" key="9">
    <source>
        <dbReference type="RuleBase" id="RU003357"/>
    </source>
</evidence>
<dbReference type="GO" id="GO:0009279">
    <property type="term" value="C:cell outer membrane"/>
    <property type="evidence" value="ECO:0007669"/>
    <property type="project" value="UniProtKB-SubCell"/>
</dbReference>
<evidence type="ECO:0000256" key="4">
    <source>
        <dbReference type="ARBA" id="ARBA00022692"/>
    </source>
</evidence>
<evidence type="ECO:0000313" key="13">
    <source>
        <dbReference type="Proteomes" id="UP001319080"/>
    </source>
</evidence>
<keyword evidence="4 8" id="KW-0812">Transmembrane</keyword>
<dbReference type="Pfam" id="PF00593">
    <property type="entry name" value="TonB_dep_Rec_b-barrel"/>
    <property type="match status" value="1"/>
</dbReference>
<dbReference type="InterPro" id="IPR023996">
    <property type="entry name" value="TonB-dep_OMP_SusC/RagA"/>
</dbReference>
<feature type="domain" description="TonB-dependent receptor plug" evidence="11">
    <location>
        <begin position="123"/>
        <end position="228"/>
    </location>
</feature>
<comment type="caution">
    <text evidence="12">The sequence shown here is derived from an EMBL/GenBank/DDBJ whole genome shotgun (WGS) entry which is preliminary data.</text>
</comment>
<dbReference type="AlphaFoldDB" id="A0AAP2E475"/>
<dbReference type="InterPro" id="IPR000531">
    <property type="entry name" value="Beta-barrel_TonB"/>
</dbReference>
<dbReference type="Gene3D" id="2.170.130.10">
    <property type="entry name" value="TonB-dependent receptor, plug domain"/>
    <property type="match status" value="1"/>
</dbReference>
<sequence>MLTLYFMRNKYWLLFLAMFTGIVCSYAQTTLRGTVRSEQNESLPGVSVYIRGTSTGSFTDATGAFAISLPAGLQDSTLVFSLVGYATNEVFIGSRTQFEVVLADDTRTLSEVVVTGYMVEERQKITGAVNTVAGDLIGRLPVPGIDQALQGRAPGVVVSQNTGAPGEGVSVRIRGTGSINSSNSPLYIVDGVPTMDISALSSQDVENISVLKDAGAASVYGSRATNGVVIITTKAGTSKDARIQVSSQVGFQEPSRLIDMANTRDYVTLYNEAATNDNATKTNPLFFRKLIPEEMVSTLPDVDQVDAILRKGVIQSHSISASGKDGKTSYFISGNYFGQEGIIKGSDYDRISGRINLNTEVKPWLRTGVNINLSKEKTDIIGSSGDGAGGNGGSVIRYAFFRTPAISIYDANGDFVDKPDDFQFFGDGYNPVGMVAYNNNERLINRLFGKFFVEIDLLKDLKFTSNVGVDYSKQNQRRFDRTWGTGDRINGINQLSVSDQRNQTMTYSNFLTYSRTLGAHNLNILVGAESIKRDNYYLNASEKDFPDQNPNLVYLGNGLGQRVNSEGQTGSALQSFFGKVNYDYADKYLASVTLRRDGSSRFGPDNRWGNFYAGSLGWRMDKESFLENNDLIDRLLWRVSYGKVGNQEINDYPFTDMITSGYNYPLGNVYQNGYATSVLGNSGVKWEASEQLNAGVDVEIWEGKLAVSLDYFRKITSDLLVSQPIASSAGTASAPVVNNGKILNRGFELAMSYRNSVGGLHYSISANAATLYNEILAMDPPIRRGQIGSDYLIYNEVGHPVGSFFLYETEGIFQDKTQIFTHAYQGPTIQPGDVMYKDQDGSNTIDPDDRRHAGSAIPKVTAGLNVALNYKQWDFSLFFQGAYGQKIYSVLNRDIEGFYRAFNVTRRYVDHRWTGPGSTNEYPRASWDASGNNASVFSDRFLEDGSYTRLKNLQLGYTVPAAVAGKIGLSSVRIYVSGTNLLTVTSYQGLDPEMTTSDNAKGQGDSSAGMDWGTYPSARSYNLGVNLSF</sequence>
<evidence type="ECO:0000259" key="11">
    <source>
        <dbReference type="Pfam" id="PF07715"/>
    </source>
</evidence>
<dbReference type="EMBL" id="JAHESE010000043">
    <property type="protein sequence ID" value="MBT1711873.1"/>
    <property type="molecule type" value="Genomic_DNA"/>
</dbReference>
<keyword evidence="12" id="KW-0675">Receptor</keyword>
<name>A0AAP2E475_9BACT</name>
<dbReference type="InterPro" id="IPR023997">
    <property type="entry name" value="TonB-dep_OMP_SusC/RagA_CS"/>
</dbReference>
<dbReference type="InterPro" id="IPR008969">
    <property type="entry name" value="CarboxyPept-like_regulatory"/>
</dbReference>
<dbReference type="Gene3D" id="2.60.40.1120">
    <property type="entry name" value="Carboxypeptidase-like, regulatory domain"/>
    <property type="match status" value="1"/>
</dbReference>
<dbReference type="NCBIfam" id="TIGR04056">
    <property type="entry name" value="OMP_RagA_SusC"/>
    <property type="match status" value="1"/>
</dbReference>
<dbReference type="RefSeq" id="WP_254087443.1">
    <property type="nucleotide sequence ID" value="NZ_JAHESE010000043.1"/>
</dbReference>
<evidence type="ECO:0000256" key="5">
    <source>
        <dbReference type="ARBA" id="ARBA00023077"/>
    </source>
</evidence>
<dbReference type="Gene3D" id="2.40.170.20">
    <property type="entry name" value="TonB-dependent receptor, beta-barrel domain"/>
    <property type="match status" value="1"/>
</dbReference>
<evidence type="ECO:0000256" key="7">
    <source>
        <dbReference type="ARBA" id="ARBA00023237"/>
    </source>
</evidence>
<evidence type="ECO:0000256" key="3">
    <source>
        <dbReference type="ARBA" id="ARBA00022452"/>
    </source>
</evidence>
<dbReference type="Pfam" id="PF07715">
    <property type="entry name" value="Plug"/>
    <property type="match status" value="1"/>
</dbReference>
<keyword evidence="13" id="KW-1185">Reference proteome</keyword>
<dbReference type="NCBIfam" id="TIGR04057">
    <property type="entry name" value="SusC_RagA_signa"/>
    <property type="match status" value="1"/>
</dbReference>
<dbReference type="SUPFAM" id="SSF56935">
    <property type="entry name" value="Porins"/>
    <property type="match status" value="1"/>
</dbReference>
<reference evidence="12 13" key="1">
    <citation type="submission" date="2021-05" db="EMBL/GenBank/DDBJ databases">
        <title>A Polyphasic approach of four new species of the genus Ohtaekwangia: Ohtaekwangia histidinii sp. nov., Ohtaekwangia cretensis sp. nov., Ohtaekwangia indiensis sp. nov., Ohtaekwangia reichenbachii sp. nov. from diverse environment.</title>
        <authorList>
            <person name="Octaviana S."/>
        </authorList>
    </citation>
    <scope>NUCLEOTIDE SEQUENCE [LARGE SCALE GENOMIC DNA]</scope>
    <source>
        <strain evidence="12 13">PWU5</strain>
    </source>
</reference>
<evidence type="ECO:0000256" key="8">
    <source>
        <dbReference type="PROSITE-ProRule" id="PRU01360"/>
    </source>
</evidence>
<evidence type="ECO:0000256" key="1">
    <source>
        <dbReference type="ARBA" id="ARBA00004571"/>
    </source>
</evidence>
<dbReference type="InterPro" id="IPR039426">
    <property type="entry name" value="TonB-dep_rcpt-like"/>
</dbReference>
<keyword evidence="3 8" id="KW-1134">Transmembrane beta strand</keyword>
<dbReference type="InterPro" id="IPR012910">
    <property type="entry name" value="Plug_dom"/>
</dbReference>
<keyword evidence="2 8" id="KW-0813">Transport</keyword>
<evidence type="ECO:0000256" key="2">
    <source>
        <dbReference type="ARBA" id="ARBA00022448"/>
    </source>
</evidence>
<evidence type="ECO:0000313" key="12">
    <source>
        <dbReference type="EMBL" id="MBT1711873.1"/>
    </source>
</evidence>
<keyword evidence="7 8" id="KW-0998">Cell outer membrane</keyword>
<dbReference type="InterPro" id="IPR037066">
    <property type="entry name" value="Plug_dom_sf"/>
</dbReference>
<keyword evidence="5 9" id="KW-0798">TonB box</keyword>
<dbReference type="PROSITE" id="PS52016">
    <property type="entry name" value="TONB_DEPENDENT_REC_3"/>
    <property type="match status" value="1"/>
</dbReference>